<dbReference type="PANTHER" id="PTHR30349:SF64">
    <property type="entry name" value="PROPHAGE INTEGRASE INTD-RELATED"/>
    <property type="match status" value="1"/>
</dbReference>
<evidence type="ECO:0000256" key="5">
    <source>
        <dbReference type="ARBA" id="ARBA00023172"/>
    </source>
</evidence>
<evidence type="ECO:0000256" key="4">
    <source>
        <dbReference type="ARBA" id="ARBA00023125"/>
    </source>
</evidence>
<dbReference type="PROSITE" id="PS51900">
    <property type="entry name" value="CB"/>
    <property type="match status" value="1"/>
</dbReference>
<dbReference type="InterPro" id="IPR013762">
    <property type="entry name" value="Integrase-like_cat_sf"/>
</dbReference>
<dbReference type="InterPro" id="IPR002104">
    <property type="entry name" value="Integrase_catalytic"/>
</dbReference>
<evidence type="ECO:0000259" key="7">
    <source>
        <dbReference type="PROSITE" id="PS51898"/>
    </source>
</evidence>
<dbReference type="PROSITE" id="PS51898">
    <property type="entry name" value="TYR_RECOMBINASE"/>
    <property type="match status" value="1"/>
</dbReference>
<keyword evidence="3" id="KW-0229">DNA integration</keyword>
<dbReference type="GO" id="GO:0015074">
    <property type="term" value="P:DNA integration"/>
    <property type="evidence" value="ECO:0007669"/>
    <property type="project" value="UniProtKB-KW"/>
</dbReference>
<dbReference type="Proteomes" id="UP000244089">
    <property type="component" value="Unassembled WGS sequence"/>
</dbReference>
<feature type="domain" description="Tyr recombinase" evidence="7">
    <location>
        <begin position="172"/>
        <end position="369"/>
    </location>
</feature>
<dbReference type="EMBL" id="QAXS01000015">
    <property type="protein sequence ID" value="PTV98618.1"/>
    <property type="molecule type" value="Genomic_DNA"/>
</dbReference>
<dbReference type="RefSeq" id="WP_108140158.1">
    <property type="nucleotide sequence ID" value="NZ_QAXS01000015.1"/>
</dbReference>
<evidence type="ECO:0000256" key="2">
    <source>
        <dbReference type="ARBA" id="ARBA00008857"/>
    </source>
</evidence>
<evidence type="ECO:0000259" key="8">
    <source>
        <dbReference type="PROSITE" id="PS51900"/>
    </source>
</evidence>
<dbReference type="Pfam" id="PF14659">
    <property type="entry name" value="Phage_int_SAM_3"/>
    <property type="match status" value="1"/>
</dbReference>
<dbReference type="GO" id="GO:0003677">
    <property type="term" value="F:DNA binding"/>
    <property type="evidence" value="ECO:0007669"/>
    <property type="project" value="UniProtKB-UniRule"/>
</dbReference>
<dbReference type="Gene3D" id="1.10.443.10">
    <property type="entry name" value="Intergrase catalytic core"/>
    <property type="match status" value="1"/>
</dbReference>
<dbReference type="InterPro" id="IPR011010">
    <property type="entry name" value="DNA_brk_join_enz"/>
</dbReference>
<evidence type="ECO:0000313" key="10">
    <source>
        <dbReference type="Proteomes" id="UP000244089"/>
    </source>
</evidence>
<dbReference type="InterPro" id="IPR004107">
    <property type="entry name" value="Integrase_SAM-like_N"/>
</dbReference>
<name>A0A2T5RJ92_9FIRM</name>
<dbReference type="InterPro" id="IPR044068">
    <property type="entry name" value="CB"/>
</dbReference>
<organism evidence="9 10">
    <name type="scientific">Halanaerobium saccharolyticum</name>
    <dbReference type="NCBI Taxonomy" id="43595"/>
    <lineage>
        <taxon>Bacteria</taxon>
        <taxon>Bacillati</taxon>
        <taxon>Bacillota</taxon>
        <taxon>Clostridia</taxon>
        <taxon>Halanaerobiales</taxon>
        <taxon>Halanaerobiaceae</taxon>
        <taxon>Halanaerobium</taxon>
    </lineage>
</organism>
<feature type="domain" description="Core-binding (CB)" evidence="8">
    <location>
        <begin position="68"/>
        <end position="150"/>
    </location>
</feature>
<reference evidence="9 10" key="1">
    <citation type="submission" date="2018-04" db="EMBL/GenBank/DDBJ databases">
        <title>Subsurface microbial communities from deep shales in Ohio and West Virginia, USA.</title>
        <authorList>
            <person name="Wrighton K."/>
        </authorList>
    </citation>
    <scope>NUCLEOTIDE SEQUENCE [LARGE SCALE GENOMIC DNA]</scope>
    <source>
        <strain evidence="9 10">WC1</strain>
    </source>
</reference>
<protein>
    <submittedName>
        <fullName evidence="9">Site-specific recombinase XerD</fullName>
    </submittedName>
</protein>
<keyword evidence="4 6" id="KW-0238">DNA-binding</keyword>
<dbReference type="SUPFAM" id="SSF56349">
    <property type="entry name" value="DNA breaking-rejoining enzymes"/>
    <property type="match status" value="1"/>
</dbReference>
<evidence type="ECO:0000256" key="1">
    <source>
        <dbReference type="ARBA" id="ARBA00003283"/>
    </source>
</evidence>
<evidence type="ECO:0000313" key="9">
    <source>
        <dbReference type="EMBL" id="PTV98618.1"/>
    </source>
</evidence>
<evidence type="ECO:0000256" key="3">
    <source>
        <dbReference type="ARBA" id="ARBA00022908"/>
    </source>
</evidence>
<comment type="function">
    <text evidence="1">Site-specific tyrosine recombinase, which acts by catalyzing the cutting and rejoining of the recombining DNA molecules.</text>
</comment>
<dbReference type="CDD" id="cd01189">
    <property type="entry name" value="INT_ICEBs1_C_like"/>
    <property type="match status" value="1"/>
</dbReference>
<dbReference type="AlphaFoldDB" id="A0A2T5RJ92"/>
<accession>A0A2T5RJ92</accession>
<proteinExistence type="inferred from homology"/>
<keyword evidence="5" id="KW-0233">DNA recombination</keyword>
<sequence>MARGDGEGTIYKRKNGRWCGQVTVGTDPKTGKIIRKTFYGDKRRDVSRQMTELKQKLFEGSYKKQSEMKFGDWLLEWNKGRKNTVAYSTYRVYGSIIRNHLKTEIGDIKLKELETRHLQQVLNDRFDSGLNTGTVRLIYAIANKALKQAVKERLIYSNPSKGVELPTKQEEEKLHIWNKKQVSRFLARAKKHKYYMIFFLAVNTGMRRGELLGLKWKDIDFNKKRLEVKRQAVKTDKGIILKKPKSKAGNRVIPITNNVVKELKRHKIRQSENKLALGNNYKDQDLVNCNKLGEPISPMMAYIEFKNLSRDINLPEIKLHDLRHTFATLFLENGGNIKTLQQILGHSSITVTMDTYSHVTDEMLDSAAKNMDTMYKIKKASK</sequence>
<gene>
    <name evidence="9" type="ORF">C8C76_11524</name>
</gene>
<dbReference type="OrthoDB" id="9785687at2"/>
<dbReference type="InterPro" id="IPR010998">
    <property type="entry name" value="Integrase_recombinase_N"/>
</dbReference>
<comment type="similarity">
    <text evidence="2">Belongs to the 'phage' integrase family.</text>
</comment>
<dbReference type="InterPro" id="IPR050090">
    <property type="entry name" value="Tyrosine_recombinase_XerCD"/>
</dbReference>
<comment type="caution">
    <text evidence="9">The sequence shown here is derived from an EMBL/GenBank/DDBJ whole genome shotgun (WGS) entry which is preliminary data.</text>
</comment>
<evidence type="ECO:0000256" key="6">
    <source>
        <dbReference type="PROSITE-ProRule" id="PRU01248"/>
    </source>
</evidence>
<dbReference type="GO" id="GO:0006310">
    <property type="term" value="P:DNA recombination"/>
    <property type="evidence" value="ECO:0007669"/>
    <property type="project" value="UniProtKB-KW"/>
</dbReference>
<dbReference type="Pfam" id="PF00589">
    <property type="entry name" value="Phage_integrase"/>
    <property type="match status" value="1"/>
</dbReference>
<dbReference type="Gene3D" id="1.10.150.130">
    <property type="match status" value="1"/>
</dbReference>
<dbReference type="PANTHER" id="PTHR30349">
    <property type="entry name" value="PHAGE INTEGRASE-RELATED"/>
    <property type="match status" value="1"/>
</dbReference>